<dbReference type="InterPro" id="IPR036890">
    <property type="entry name" value="HATPase_C_sf"/>
</dbReference>
<sequence length="446" mass="49444">MGSWLPVRRGTLSMRSFWPRSTLGRTLLLLAVLLLGTQGAVYVLFHQYVLNPAAERFAEFLWQTDHALIAAGADHSAIGTLQWRSPQVMPGTPANNYFLRQSARYLARIAPGAALRVGPADAHTTWMWIRGDYHQPWLGLRVSPMEFGGRGFMFIRLGIIALCTLLGAWIIVRQINRPLARLAAEAPRIGRGDMPESLAPIGGPLEVRHLEQAITSMAKDLHRLHEERTLLLTGISHELRTPLSRLLLTLHLQDPDLLAGKAAMLVDVSEMDETIDKFLTLVRSGDEEKVIRVEVTDWVMEMAETGRERYGLEVQVEHAAEATALPPLRCRPLALERVFRNLFDNARRYGGGRLDVQIIRHPDSTEIRLRDHGPGVPERDIEAMNSGTLPRQSGHGSGIGLRICRRIMALHGGTLRFANARTGGLIAKLAFPDHGTVAPGLATSSF</sequence>
<dbReference type="PANTHER" id="PTHR44936">
    <property type="entry name" value="SENSOR PROTEIN CREC"/>
    <property type="match status" value="1"/>
</dbReference>
<evidence type="ECO:0000256" key="10">
    <source>
        <dbReference type="ARBA" id="ARBA00022777"/>
    </source>
</evidence>
<keyword evidence="14 15" id="KW-0472">Membrane</keyword>
<keyword evidence="6" id="KW-0597">Phosphoprotein</keyword>
<dbReference type="PROSITE" id="PS50885">
    <property type="entry name" value="HAMP"/>
    <property type="match status" value="1"/>
</dbReference>
<evidence type="ECO:0000256" key="14">
    <source>
        <dbReference type="ARBA" id="ARBA00023136"/>
    </source>
</evidence>
<dbReference type="GO" id="GO:0005524">
    <property type="term" value="F:ATP binding"/>
    <property type="evidence" value="ECO:0007669"/>
    <property type="project" value="UniProtKB-KW"/>
</dbReference>
<evidence type="ECO:0000256" key="12">
    <source>
        <dbReference type="ARBA" id="ARBA00022989"/>
    </source>
</evidence>
<keyword evidence="10 18" id="KW-0418">Kinase</keyword>
<protein>
    <recommendedName>
        <fullName evidence="3">histidine kinase</fullName>
        <ecNumber evidence="3">2.7.13.3</ecNumber>
    </recommendedName>
</protein>
<feature type="transmembrane region" description="Helical" evidence="15">
    <location>
        <begin position="153"/>
        <end position="172"/>
    </location>
</feature>
<evidence type="ECO:0000259" key="17">
    <source>
        <dbReference type="PROSITE" id="PS50885"/>
    </source>
</evidence>
<reference evidence="18 19" key="1">
    <citation type="journal article" date="2008" name="BMC Genomics">
        <title>Acidithiobacillus ferrooxidans metabolism: from genome sequence to industrial applications.</title>
        <authorList>
            <person name="Valdes J."/>
            <person name="Pedroso I."/>
            <person name="Quatrini R."/>
            <person name="Dodson R.J."/>
            <person name="Tettelin H."/>
            <person name="Blake R.II."/>
            <person name="Eisen J.A."/>
            <person name="Holmes D.S."/>
        </authorList>
    </citation>
    <scope>NUCLEOTIDE SEQUENCE [LARGE SCALE GENOMIC DNA]</scope>
    <source>
        <strain evidence="19">ATCC 23270 / DSM 14882 / CIP 104768 / NCIMB 8455</strain>
    </source>
</reference>
<dbReference type="eggNOG" id="COG0642">
    <property type="taxonomic scope" value="Bacteria"/>
</dbReference>
<name>B7J3K4_ACIF2</name>
<evidence type="ECO:0000256" key="3">
    <source>
        <dbReference type="ARBA" id="ARBA00012438"/>
    </source>
</evidence>
<evidence type="ECO:0000259" key="16">
    <source>
        <dbReference type="PROSITE" id="PS50109"/>
    </source>
</evidence>
<evidence type="ECO:0000256" key="8">
    <source>
        <dbReference type="ARBA" id="ARBA00022692"/>
    </source>
</evidence>
<dbReference type="GO" id="GO:0005886">
    <property type="term" value="C:plasma membrane"/>
    <property type="evidence" value="ECO:0007669"/>
    <property type="project" value="UniProtKB-SubCell"/>
</dbReference>
<dbReference type="InterPro" id="IPR036097">
    <property type="entry name" value="HisK_dim/P_sf"/>
</dbReference>
<comment type="catalytic activity">
    <reaction evidence="1">
        <text>ATP + protein L-histidine = ADP + protein N-phospho-L-histidine.</text>
        <dbReference type="EC" id="2.7.13.3"/>
    </reaction>
</comment>
<dbReference type="GO" id="GO:0000155">
    <property type="term" value="F:phosphorelay sensor kinase activity"/>
    <property type="evidence" value="ECO:0007669"/>
    <property type="project" value="InterPro"/>
</dbReference>
<evidence type="ECO:0000256" key="13">
    <source>
        <dbReference type="ARBA" id="ARBA00023012"/>
    </source>
</evidence>
<dbReference type="SUPFAM" id="SSF47384">
    <property type="entry name" value="Homodimeric domain of signal transducing histidine kinase"/>
    <property type="match status" value="1"/>
</dbReference>
<keyword evidence="19" id="KW-1185">Reference proteome</keyword>
<dbReference type="AlphaFoldDB" id="B7J3K4"/>
<dbReference type="SMART" id="SM00388">
    <property type="entry name" value="HisKA"/>
    <property type="match status" value="1"/>
</dbReference>
<dbReference type="SMART" id="SM00387">
    <property type="entry name" value="HATPase_c"/>
    <property type="match status" value="1"/>
</dbReference>
<dbReference type="Gene3D" id="3.30.565.10">
    <property type="entry name" value="Histidine kinase-like ATPase, C-terminal domain"/>
    <property type="match status" value="1"/>
</dbReference>
<dbReference type="KEGG" id="afr:AFE_0106"/>
<comment type="subcellular location">
    <subcellularLocation>
        <location evidence="2">Cell inner membrane</location>
        <topology evidence="2">Multi-pass membrane protein</topology>
    </subcellularLocation>
</comment>
<dbReference type="Gene3D" id="1.10.287.130">
    <property type="match status" value="1"/>
</dbReference>
<dbReference type="PRINTS" id="PR00344">
    <property type="entry name" value="BCTRLSENSOR"/>
</dbReference>
<proteinExistence type="predicted"/>
<evidence type="ECO:0000256" key="6">
    <source>
        <dbReference type="ARBA" id="ARBA00022553"/>
    </source>
</evidence>
<keyword evidence="11" id="KW-0067">ATP-binding</keyword>
<dbReference type="PaxDb" id="243159-AFE_0106"/>
<evidence type="ECO:0000256" key="1">
    <source>
        <dbReference type="ARBA" id="ARBA00000085"/>
    </source>
</evidence>
<dbReference type="EC" id="2.7.13.3" evidence="3"/>
<dbReference type="CDD" id="cd06225">
    <property type="entry name" value="HAMP"/>
    <property type="match status" value="1"/>
</dbReference>
<evidence type="ECO:0000256" key="5">
    <source>
        <dbReference type="ARBA" id="ARBA00022519"/>
    </source>
</evidence>
<dbReference type="InterPro" id="IPR003594">
    <property type="entry name" value="HATPase_dom"/>
</dbReference>
<dbReference type="InterPro" id="IPR003660">
    <property type="entry name" value="HAMP_dom"/>
</dbReference>
<keyword evidence="9" id="KW-0547">Nucleotide-binding</keyword>
<dbReference type="PANTHER" id="PTHR44936:SF5">
    <property type="entry name" value="SENSOR HISTIDINE KINASE ENVZ"/>
    <property type="match status" value="1"/>
</dbReference>
<organism evidence="18 19">
    <name type="scientific">Acidithiobacillus ferrooxidans (strain ATCC 23270 / DSM 14882 / CIP 104768 / NCIMB 8455)</name>
    <name type="common">Ferrobacillus ferrooxidans (strain ATCC 23270)</name>
    <dbReference type="NCBI Taxonomy" id="243159"/>
    <lineage>
        <taxon>Bacteria</taxon>
        <taxon>Pseudomonadati</taxon>
        <taxon>Pseudomonadota</taxon>
        <taxon>Acidithiobacillia</taxon>
        <taxon>Acidithiobacillales</taxon>
        <taxon>Acidithiobacillaceae</taxon>
        <taxon>Acidithiobacillus</taxon>
    </lineage>
</organism>
<dbReference type="InterPro" id="IPR050980">
    <property type="entry name" value="2C_sensor_his_kinase"/>
</dbReference>
<dbReference type="PROSITE" id="PS50109">
    <property type="entry name" value="HIS_KIN"/>
    <property type="match status" value="1"/>
</dbReference>
<dbReference type="EMBL" id="CP001219">
    <property type="protein sequence ID" value="ACK79234.1"/>
    <property type="molecule type" value="Genomic_DNA"/>
</dbReference>
<keyword evidence="5" id="KW-0997">Cell inner membrane</keyword>
<dbReference type="STRING" id="243159.AFE_0106"/>
<dbReference type="SUPFAM" id="SSF55874">
    <property type="entry name" value="ATPase domain of HSP90 chaperone/DNA topoisomerase II/histidine kinase"/>
    <property type="match status" value="1"/>
</dbReference>
<feature type="domain" description="HAMP" evidence="17">
    <location>
        <begin position="173"/>
        <end position="226"/>
    </location>
</feature>
<dbReference type="Proteomes" id="UP000001362">
    <property type="component" value="Chromosome"/>
</dbReference>
<gene>
    <name evidence="18" type="ordered locus">AFE_0106</name>
</gene>
<dbReference type="HOGENOM" id="CLU_000445_89_27_6"/>
<keyword evidence="12 15" id="KW-1133">Transmembrane helix</keyword>
<evidence type="ECO:0000313" key="18">
    <source>
        <dbReference type="EMBL" id="ACK79234.1"/>
    </source>
</evidence>
<accession>B7J3K4</accession>
<dbReference type="InterPro" id="IPR005467">
    <property type="entry name" value="His_kinase_dom"/>
</dbReference>
<evidence type="ECO:0000256" key="15">
    <source>
        <dbReference type="SAM" id="Phobius"/>
    </source>
</evidence>
<evidence type="ECO:0000256" key="11">
    <source>
        <dbReference type="ARBA" id="ARBA00022840"/>
    </source>
</evidence>
<evidence type="ECO:0000256" key="4">
    <source>
        <dbReference type="ARBA" id="ARBA00022475"/>
    </source>
</evidence>
<dbReference type="Pfam" id="PF00512">
    <property type="entry name" value="HisKA"/>
    <property type="match status" value="1"/>
</dbReference>
<keyword evidence="4" id="KW-1003">Cell membrane</keyword>
<dbReference type="InterPro" id="IPR004358">
    <property type="entry name" value="Sig_transdc_His_kin-like_C"/>
</dbReference>
<evidence type="ECO:0000313" key="19">
    <source>
        <dbReference type="Proteomes" id="UP000001362"/>
    </source>
</evidence>
<dbReference type="Pfam" id="PF02518">
    <property type="entry name" value="HATPase_c"/>
    <property type="match status" value="1"/>
</dbReference>
<evidence type="ECO:0000256" key="9">
    <source>
        <dbReference type="ARBA" id="ARBA00022741"/>
    </source>
</evidence>
<evidence type="ECO:0000256" key="7">
    <source>
        <dbReference type="ARBA" id="ARBA00022679"/>
    </source>
</evidence>
<dbReference type="SMART" id="SM00304">
    <property type="entry name" value="HAMP"/>
    <property type="match status" value="1"/>
</dbReference>
<dbReference type="InterPro" id="IPR003661">
    <property type="entry name" value="HisK_dim/P_dom"/>
</dbReference>
<dbReference type="Pfam" id="PF00672">
    <property type="entry name" value="HAMP"/>
    <property type="match status" value="1"/>
</dbReference>
<keyword evidence="13" id="KW-0902">Two-component regulatory system</keyword>
<keyword evidence="8 15" id="KW-0812">Transmembrane</keyword>
<evidence type="ECO:0000256" key="2">
    <source>
        <dbReference type="ARBA" id="ARBA00004429"/>
    </source>
</evidence>
<feature type="domain" description="Histidine kinase" evidence="16">
    <location>
        <begin position="234"/>
        <end position="435"/>
    </location>
</feature>
<keyword evidence="7 18" id="KW-0808">Transferase</keyword>